<keyword evidence="5 7" id="KW-1133">Transmembrane helix</keyword>
<protein>
    <submittedName>
        <fullName evidence="9">Peptidase S54 family protein</fullName>
    </submittedName>
</protein>
<dbReference type="OrthoDB" id="9813074at2"/>
<dbReference type="InterPro" id="IPR050925">
    <property type="entry name" value="Rhomboid_protease_S54"/>
</dbReference>
<dbReference type="RefSeq" id="WP_014453218.1">
    <property type="nucleotide sequence ID" value="NC_017096.1"/>
</dbReference>
<gene>
    <name evidence="9" type="ordered locus">CSE_06890</name>
</gene>
<dbReference type="SUPFAM" id="SSF144091">
    <property type="entry name" value="Rhomboid-like"/>
    <property type="match status" value="1"/>
</dbReference>
<evidence type="ECO:0000256" key="7">
    <source>
        <dbReference type="SAM" id="Phobius"/>
    </source>
</evidence>
<dbReference type="PANTHER" id="PTHR43731:SF14">
    <property type="entry name" value="PRESENILIN-ASSOCIATED RHOMBOID-LIKE PROTEIN, MITOCHONDRIAL"/>
    <property type="match status" value="1"/>
</dbReference>
<dbReference type="GO" id="GO:0004252">
    <property type="term" value="F:serine-type endopeptidase activity"/>
    <property type="evidence" value="ECO:0007669"/>
    <property type="project" value="InterPro"/>
</dbReference>
<reference evidence="9 10" key="1">
    <citation type="submission" date="2011-01" db="EMBL/GenBank/DDBJ databases">
        <title>Whole genome sequence of Caldisericum exile AZM16c01.</title>
        <authorList>
            <person name="Narita-Yamada S."/>
            <person name="Kawakoshi A."/>
            <person name="Nakamura S."/>
            <person name="Sasagawa M."/>
            <person name="Fukada J."/>
            <person name="Sekine M."/>
            <person name="Kato Y."/>
            <person name="Fukai R."/>
            <person name="Sasaki K."/>
            <person name="Hanamaki A."/>
            <person name="Narita H."/>
            <person name="Konno Y."/>
            <person name="Mori K."/>
            <person name="Yamazaki S."/>
            <person name="Suzuki K."/>
            <person name="Fujita N."/>
        </authorList>
    </citation>
    <scope>NUCLEOTIDE SEQUENCE [LARGE SCALE GENOMIC DNA]</scope>
    <source>
        <strain evidence="10">DSM 21853 / NBRC 104410 / AZM16c01</strain>
    </source>
</reference>
<evidence type="ECO:0000313" key="10">
    <source>
        <dbReference type="Proteomes" id="UP000004793"/>
    </source>
</evidence>
<feature type="transmembrane region" description="Helical" evidence="7">
    <location>
        <begin position="195"/>
        <end position="217"/>
    </location>
</feature>
<evidence type="ECO:0000256" key="6">
    <source>
        <dbReference type="ARBA" id="ARBA00023136"/>
    </source>
</evidence>
<organism evidence="9 10">
    <name type="scientific">Caldisericum exile (strain DSM 21853 / NBRC 104410 / AZM16c01)</name>
    <dbReference type="NCBI Taxonomy" id="511051"/>
    <lineage>
        <taxon>Bacteria</taxon>
        <taxon>Pseudomonadati</taxon>
        <taxon>Caldisericota/Cryosericota group</taxon>
        <taxon>Caldisericota</taxon>
        <taxon>Caldisericia</taxon>
        <taxon>Caldisericales</taxon>
        <taxon>Caldisericaceae</taxon>
        <taxon>Caldisericum</taxon>
    </lineage>
</organism>
<keyword evidence="3 7" id="KW-0812">Transmembrane</keyword>
<evidence type="ECO:0000256" key="1">
    <source>
        <dbReference type="ARBA" id="ARBA00004141"/>
    </source>
</evidence>
<evidence type="ECO:0000256" key="5">
    <source>
        <dbReference type="ARBA" id="ARBA00022989"/>
    </source>
</evidence>
<sequence length="232" mass="26464">MLPLRDTEEIETFPFVTVFLIIVNSIIFVYMYFTALEMPNPDTYFASIYLKYGLVPKKIITAPFFSSEYLTFITSIFLHGSWSHLIFNMLFLWIFGNNVEDYLGHLHFLLFYLLSGIFASLIQLSTMGVSSVPVIGASGAIAGTMGAYFLLFPRSRIRTLVFIFFFITIIEVPAPVYLLIWFLSQLFEGLTNFGVATGVAFFAHVGGFLFGLFYALLIGKHAGRKRRYLYYV</sequence>
<dbReference type="AlphaFoldDB" id="A0A7U6GEC4"/>
<dbReference type="Gene3D" id="1.20.1540.10">
    <property type="entry name" value="Rhomboid-like"/>
    <property type="match status" value="1"/>
</dbReference>
<keyword evidence="6 7" id="KW-0472">Membrane</keyword>
<accession>A0A7U6GEC4</accession>
<dbReference type="InterPro" id="IPR022764">
    <property type="entry name" value="Peptidase_S54_rhomboid_dom"/>
</dbReference>
<evidence type="ECO:0000256" key="3">
    <source>
        <dbReference type="ARBA" id="ARBA00022692"/>
    </source>
</evidence>
<dbReference type="EMBL" id="AP012051">
    <property type="protein sequence ID" value="BAL80815.1"/>
    <property type="molecule type" value="Genomic_DNA"/>
</dbReference>
<feature type="transmembrane region" description="Helical" evidence="7">
    <location>
        <begin position="134"/>
        <end position="152"/>
    </location>
</feature>
<feature type="domain" description="Peptidase S54 rhomboid" evidence="8">
    <location>
        <begin position="67"/>
        <end position="219"/>
    </location>
</feature>
<evidence type="ECO:0000313" key="9">
    <source>
        <dbReference type="EMBL" id="BAL80815.1"/>
    </source>
</evidence>
<name>A0A7U6GEC4_CALEA</name>
<dbReference type="InterPro" id="IPR035952">
    <property type="entry name" value="Rhomboid-like_sf"/>
</dbReference>
<feature type="transmembrane region" description="Helical" evidence="7">
    <location>
        <begin position="159"/>
        <end position="183"/>
    </location>
</feature>
<feature type="transmembrane region" description="Helical" evidence="7">
    <location>
        <begin position="102"/>
        <end position="122"/>
    </location>
</feature>
<dbReference type="FunFam" id="1.20.1540.10:FF:000027">
    <property type="entry name" value="Rhomboid family intramembrane serine protease"/>
    <property type="match status" value="1"/>
</dbReference>
<proteinExistence type="inferred from homology"/>
<feature type="transmembrane region" description="Helical" evidence="7">
    <location>
        <begin position="72"/>
        <end position="95"/>
    </location>
</feature>
<keyword evidence="10" id="KW-1185">Reference proteome</keyword>
<evidence type="ECO:0000256" key="4">
    <source>
        <dbReference type="ARBA" id="ARBA00022801"/>
    </source>
</evidence>
<dbReference type="Pfam" id="PF01694">
    <property type="entry name" value="Rhomboid"/>
    <property type="match status" value="1"/>
</dbReference>
<dbReference type="KEGG" id="cex:CSE_06890"/>
<evidence type="ECO:0000259" key="8">
    <source>
        <dbReference type="Pfam" id="PF01694"/>
    </source>
</evidence>
<comment type="similarity">
    <text evidence="2">Belongs to the peptidase S54 family.</text>
</comment>
<dbReference type="Proteomes" id="UP000004793">
    <property type="component" value="Chromosome"/>
</dbReference>
<dbReference type="PANTHER" id="PTHR43731">
    <property type="entry name" value="RHOMBOID PROTEASE"/>
    <property type="match status" value="1"/>
</dbReference>
<comment type="subcellular location">
    <subcellularLocation>
        <location evidence="1">Membrane</location>
        <topology evidence="1">Multi-pass membrane protein</topology>
    </subcellularLocation>
</comment>
<dbReference type="GO" id="GO:0016020">
    <property type="term" value="C:membrane"/>
    <property type="evidence" value="ECO:0007669"/>
    <property type="project" value="UniProtKB-SubCell"/>
</dbReference>
<evidence type="ECO:0000256" key="2">
    <source>
        <dbReference type="ARBA" id="ARBA00009045"/>
    </source>
</evidence>
<feature type="transmembrane region" description="Helical" evidence="7">
    <location>
        <begin position="12"/>
        <end position="33"/>
    </location>
</feature>
<keyword evidence="4" id="KW-0378">Hydrolase</keyword>